<protein>
    <submittedName>
        <fullName evidence="5">Methyltransferase small domain-containing protein</fullName>
    </submittedName>
</protein>
<dbReference type="GO" id="GO:0032259">
    <property type="term" value="P:methylation"/>
    <property type="evidence" value="ECO:0007669"/>
    <property type="project" value="UniProtKB-KW"/>
</dbReference>
<dbReference type="Pfam" id="PF05175">
    <property type="entry name" value="MTS"/>
    <property type="match status" value="1"/>
</dbReference>
<dbReference type="Gene3D" id="3.40.50.150">
    <property type="entry name" value="Vaccinia Virus protein VP39"/>
    <property type="match status" value="1"/>
</dbReference>
<evidence type="ECO:0000256" key="3">
    <source>
        <dbReference type="ARBA" id="ARBA00022691"/>
    </source>
</evidence>
<dbReference type="InterPro" id="IPR007848">
    <property type="entry name" value="Small_mtfrase_dom"/>
</dbReference>
<evidence type="ECO:0000313" key="6">
    <source>
        <dbReference type="Proteomes" id="UP000183915"/>
    </source>
</evidence>
<dbReference type="PROSITE" id="PS00092">
    <property type="entry name" value="N6_MTASE"/>
    <property type="match status" value="1"/>
</dbReference>
<dbReference type="PANTHER" id="PTHR18895:SF74">
    <property type="entry name" value="MTRF1L RELEASE FACTOR GLUTAMINE METHYLTRANSFERASE"/>
    <property type="match status" value="1"/>
</dbReference>
<feature type="domain" description="Methyltransferase small" evidence="4">
    <location>
        <begin position="125"/>
        <end position="253"/>
    </location>
</feature>
<dbReference type="EMBL" id="FNTT01000002">
    <property type="protein sequence ID" value="SEE67688.1"/>
    <property type="molecule type" value="Genomic_DNA"/>
</dbReference>
<organism evidence="5 6">
    <name type="scientific">Pseudomonas kilonensis</name>
    <dbReference type="NCBI Taxonomy" id="132476"/>
    <lineage>
        <taxon>Bacteria</taxon>
        <taxon>Pseudomonadati</taxon>
        <taxon>Pseudomonadota</taxon>
        <taxon>Gammaproteobacteria</taxon>
        <taxon>Pseudomonadales</taxon>
        <taxon>Pseudomonadaceae</taxon>
        <taxon>Pseudomonas</taxon>
    </lineage>
</organism>
<dbReference type="InterPro" id="IPR002052">
    <property type="entry name" value="DNA_methylase_N6_adenine_CS"/>
</dbReference>
<dbReference type="RefSeq" id="WP_053188270.1">
    <property type="nucleotide sequence ID" value="NZ_FNTT01000002.1"/>
</dbReference>
<evidence type="ECO:0000256" key="1">
    <source>
        <dbReference type="ARBA" id="ARBA00022603"/>
    </source>
</evidence>
<dbReference type="InterPro" id="IPR029063">
    <property type="entry name" value="SAM-dependent_MTases_sf"/>
</dbReference>
<evidence type="ECO:0000256" key="2">
    <source>
        <dbReference type="ARBA" id="ARBA00022679"/>
    </source>
</evidence>
<reference evidence="5 6" key="1">
    <citation type="submission" date="2016-10" db="EMBL/GenBank/DDBJ databases">
        <authorList>
            <person name="Varghese N."/>
            <person name="Submissions S."/>
        </authorList>
    </citation>
    <scope>NUCLEOTIDE SEQUENCE [LARGE SCALE GENOMIC DNA]</scope>
    <source>
        <strain evidence="5 6">BS3780</strain>
    </source>
</reference>
<proteinExistence type="predicted"/>
<dbReference type="SUPFAM" id="SSF53335">
    <property type="entry name" value="S-adenosyl-L-methionine-dependent methyltransferases"/>
    <property type="match status" value="1"/>
</dbReference>
<dbReference type="Proteomes" id="UP000183915">
    <property type="component" value="Unassembled WGS sequence"/>
</dbReference>
<accession>A0ABY0ZH99</accession>
<keyword evidence="6" id="KW-1185">Reference proteome</keyword>
<dbReference type="PANTHER" id="PTHR18895">
    <property type="entry name" value="HEMK METHYLTRANSFERASE"/>
    <property type="match status" value="1"/>
</dbReference>
<evidence type="ECO:0000259" key="4">
    <source>
        <dbReference type="Pfam" id="PF05175"/>
    </source>
</evidence>
<keyword evidence="1 5" id="KW-0489">Methyltransferase</keyword>
<dbReference type="CDD" id="cd02440">
    <property type="entry name" value="AdoMet_MTases"/>
    <property type="match status" value="1"/>
</dbReference>
<keyword evidence="3" id="KW-0949">S-adenosyl-L-methionine</keyword>
<dbReference type="InterPro" id="IPR050320">
    <property type="entry name" value="N5-glutamine_MTase"/>
</dbReference>
<dbReference type="GO" id="GO:0008168">
    <property type="term" value="F:methyltransferase activity"/>
    <property type="evidence" value="ECO:0007669"/>
    <property type="project" value="UniProtKB-KW"/>
</dbReference>
<name>A0ABY0ZH99_9PSED</name>
<sequence>MNEEERLCETDLALLQLGRRLQADGYRFITPTPLTHERVNQRPDNERSKTLRDVFGWSRPFAPGLISADEQRQLQEAQVLEAHDGLLRSRVRWSSLDGLLFAHSQFPTQASDAVFFGPDSYRFAQLIHTHLQQNFTAVHRAVDIGCGAGVGAIVIARARREAQVLAVDINPQALRLSAVNAALAEVGNVEVARSDVLQDVPGNFDLIVANPPYMADPSERAYRHGGGALGAGLSLRIVEQALPRLTPGGSLVLYTGVAMVDGRDPFLEALGRWRDSADFGWTYKELDPDVFGEELLTPGYQDVERIAVVALVVTRIGAGIGGAIGGIIDEQAHEIRH</sequence>
<keyword evidence="2" id="KW-0808">Transferase</keyword>
<comment type="caution">
    <text evidence="5">The sequence shown here is derived from an EMBL/GenBank/DDBJ whole genome shotgun (WGS) entry which is preliminary data.</text>
</comment>
<evidence type="ECO:0000313" key="5">
    <source>
        <dbReference type="EMBL" id="SEE67688.1"/>
    </source>
</evidence>
<gene>
    <name evidence="5" type="ORF">SAMN04490188_5076</name>
</gene>